<evidence type="ECO:0000313" key="6">
    <source>
        <dbReference type="Proteomes" id="UP001375240"/>
    </source>
</evidence>
<feature type="transmembrane region" description="Helical" evidence="4">
    <location>
        <begin position="403"/>
        <end position="425"/>
    </location>
</feature>
<proteinExistence type="inferred from homology"/>
<evidence type="ECO:0000256" key="2">
    <source>
        <dbReference type="ARBA" id="ARBA00006727"/>
    </source>
</evidence>
<feature type="compositionally biased region" description="Polar residues" evidence="3">
    <location>
        <begin position="28"/>
        <end position="39"/>
    </location>
</feature>
<feature type="transmembrane region" description="Helical" evidence="4">
    <location>
        <begin position="72"/>
        <end position="97"/>
    </location>
</feature>
<feature type="region of interest" description="Disordered" evidence="3">
    <location>
        <begin position="1"/>
        <end position="67"/>
    </location>
</feature>
<keyword evidence="4" id="KW-0472">Membrane</keyword>
<dbReference type="InterPro" id="IPR050327">
    <property type="entry name" value="Proton-linked_MCT"/>
</dbReference>
<comment type="caution">
    <text evidence="5">The sequence shown here is derived from an EMBL/GenBank/DDBJ whole genome shotgun (WGS) entry which is preliminary data.</text>
</comment>
<feature type="transmembrane region" description="Helical" evidence="4">
    <location>
        <begin position="235"/>
        <end position="256"/>
    </location>
</feature>
<accession>A0AAV9UN53</accession>
<feature type="transmembrane region" description="Helical" evidence="4">
    <location>
        <begin position="172"/>
        <end position="192"/>
    </location>
</feature>
<feature type="transmembrane region" description="Helical" evidence="4">
    <location>
        <begin position="445"/>
        <end position="464"/>
    </location>
</feature>
<gene>
    <name evidence="5" type="ORF">TWF696_008076</name>
</gene>
<dbReference type="PANTHER" id="PTHR11360:SF315">
    <property type="entry name" value="TRANSPORTER MCH2-RELATED"/>
    <property type="match status" value="1"/>
</dbReference>
<feature type="transmembrane region" description="Helical" evidence="4">
    <location>
        <begin position="204"/>
        <end position="223"/>
    </location>
</feature>
<feature type="transmembrane region" description="Helical" evidence="4">
    <location>
        <begin position="146"/>
        <end position="166"/>
    </location>
</feature>
<evidence type="ECO:0000256" key="3">
    <source>
        <dbReference type="SAM" id="MobiDB-lite"/>
    </source>
</evidence>
<feature type="transmembrane region" description="Helical" evidence="4">
    <location>
        <begin position="342"/>
        <end position="363"/>
    </location>
</feature>
<feature type="transmembrane region" description="Helical" evidence="4">
    <location>
        <begin position="117"/>
        <end position="139"/>
    </location>
</feature>
<keyword evidence="4" id="KW-0812">Transmembrane</keyword>
<dbReference type="EMBL" id="JAVHNQ010000006">
    <property type="protein sequence ID" value="KAK6344439.1"/>
    <property type="molecule type" value="Genomic_DNA"/>
</dbReference>
<protein>
    <recommendedName>
        <fullName evidence="7">MFS general substrate transporter</fullName>
    </recommendedName>
</protein>
<dbReference type="Pfam" id="PF07690">
    <property type="entry name" value="MFS_1"/>
    <property type="match status" value="1"/>
</dbReference>
<feature type="compositionally biased region" description="Basic and acidic residues" evidence="3">
    <location>
        <begin position="1"/>
        <end position="24"/>
    </location>
</feature>
<dbReference type="InterPro" id="IPR011701">
    <property type="entry name" value="MFS"/>
</dbReference>
<evidence type="ECO:0000313" key="5">
    <source>
        <dbReference type="EMBL" id="KAK6344439.1"/>
    </source>
</evidence>
<sequence length="496" mass="53916">MDAKVDLGGRTRDEDDRRLSKEFEAGAYTSTASERSNGVLSKEASVNGDDIPGDVEAAPEAQDESAPPDGGYGWVCVFCCMFITACTWGINASYGVYLSYYLTHDPPLFAEATSLDYAFVGGVTVGAGMLISPVANFFTRKFSSHVALLIGCTLQCASLIGASFAYRIWHLYLSQGALFGIGMGFIFVASVGIIPQWFDKKRSVANGISAAGSGIGGLAFSLGTNAMLQHLGLAWTFRITGIVAFTVNTTCSLLLRDRNKTINPDIRMFDLKILKRIEFLFIVGWGAFSMLGYVVIVYSLPNYGVSVGLTQKQGSIMAAVLNLGMAIGRPFVGLYSDTWGRINIAGALTFICALTVFIIWINATSFGVLIFFALINGAICGTFWATVAPVTAEVVSLKELPSALNLIWLFMVAPLTFSEPIGLALRQTHREPSGAETTKYLYPQIFSGLMYLVAATSMLLLRVWKIEFEDNKAGEDAGPESRFGKGRRRWLRWVKV</sequence>
<evidence type="ECO:0008006" key="7">
    <source>
        <dbReference type="Google" id="ProtNLM"/>
    </source>
</evidence>
<dbReference type="AlphaFoldDB" id="A0AAV9UN53"/>
<dbReference type="GO" id="GO:0022857">
    <property type="term" value="F:transmembrane transporter activity"/>
    <property type="evidence" value="ECO:0007669"/>
    <property type="project" value="InterPro"/>
</dbReference>
<name>A0AAV9UN53_9PEZI</name>
<dbReference type="InterPro" id="IPR036259">
    <property type="entry name" value="MFS_trans_sf"/>
</dbReference>
<comment type="similarity">
    <text evidence="2">Belongs to the major facilitator superfamily. Monocarboxylate porter (TC 2.A.1.13) family.</text>
</comment>
<dbReference type="GO" id="GO:0016020">
    <property type="term" value="C:membrane"/>
    <property type="evidence" value="ECO:0007669"/>
    <property type="project" value="UniProtKB-SubCell"/>
</dbReference>
<keyword evidence="4" id="KW-1133">Transmembrane helix</keyword>
<dbReference type="Gene3D" id="1.20.1250.20">
    <property type="entry name" value="MFS general substrate transporter like domains"/>
    <property type="match status" value="2"/>
</dbReference>
<evidence type="ECO:0000256" key="4">
    <source>
        <dbReference type="SAM" id="Phobius"/>
    </source>
</evidence>
<dbReference type="CDD" id="cd17352">
    <property type="entry name" value="MFS_MCT_SLC16"/>
    <property type="match status" value="1"/>
</dbReference>
<reference evidence="5 6" key="1">
    <citation type="submission" date="2019-10" db="EMBL/GenBank/DDBJ databases">
        <authorList>
            <person name="Palmer J.M."/>
        </authorList>
    </citation>
    <scope>NUCLEOTIDE SEQUENCE [LARGE SCALE GENOMIC DNA]</scope>
    <source>
        <strain evidence="5 6">TWF696</strain>
    </source>
</reference>
<organism evidence="5 6">
    <name type="scientific">Orbilia brochopaga</name>
    <dbReference type="NCBI Taxonomy" id="3140254"/>
    <lineage>
        <taxon>Eukaryota</taxon>
        <taxon>Fungi</taxon>
        <taxon>Dikarya</taxon>
        <taxon>Ascomycota</taxon>
        <taxon>Pezizomycotina</taxon>
        <taxon>Orbiliomycetes</taxon>
        <taxon>Orbiliales</taxon>
        <taxon>Orbiliaceae</taxon>
        <taxon>Orbilia</taxon>
    </lineage>
</organism>
<feature type="transmembrane region" description="Helical" evidence="4">
    <location>
        <begin position="277"/>
        <end position="296"/>
    </location>
</feature>
<feature type="transmembrane region" description="Helical" evidence="4">
    <location>
        <begin position="369"/>
        <end position="391"/>
    </location>
</feature>
<evidence type="ECO:0000256" key="1">
    <source>
        <dbReference type="ARBA" id="ARBA00004141"/>
    </source>
</evidence>
<dbReference type="PANTHER" id="PTHR11360">
    <property type="entry name" value="MONOCARBOXYLATE TRANSPORTER"/>
    <property type="match status" value="1"/>
</dbReference>
<dbReference type="Proteomes" id="UP001375240">
    <property type="component" value="Unassembled WGS sequence"/>
</dbReference>
<dbReference type="SUPFAM" id="SSF103473">
    <property type="entry name" value="MFS general substrate transporter"/>
    <property type="match status" value="1"/>
</dbReference>
<comment type="subcellular location">
    <subcellularLocation>
        <location evidence="1">Membrane</location>
        <topology evidence="1">Multi-pass membrane protein</topology>
    </subcellularLocation>
</comment>
<keyword evidence="6" id="KW-1185">Reference proteome</keyword>